<evidence type="ECO:0000259" key="2">
    <source>
        <dbReference type="PROSITE" id="PS50181"/>
    </source>
</evidence>
<dbReference type="Gene3D" id="1.20.1280.50">
    <property type="match status" value="1"/>
</dbReference>
<dbReference type="Pfam" id="PF24750">
    <property type="entry name" value="b-prop_At3g26010-like"/>
    <property type="match status" value="1"/>
</dbReference>
<dbReference type="PANTHER" id="PTHR35546:SF87">
    <property type="entry name" value="F-BOX DOMAIN-CONTAINING PROTEIN"/>
    <property type="match status" value="1"/>
</dbReference>
<dbReference type="SMART" id="SM00256">
    <property type="entry name" value="FBOX"/>
    <property type="match status" value="1"/>
</dbReference>
<evidence type="ECO:0000313" key="3">
    <source>
        <dbReference type="EMBL" id="CAH1417384.1"/>
    </source>
</evidence>
<name>A0AAU9LP13_9ASTR</name>
<dbReference type="InterPro" id="IPR001810">
    <property type="entry name" value="F-box_dom"/>
</dbReference>
<dbReference type="SUPFAM" id="SSF81383">
    <property type="entry name" value="F-box domain"/>
    <property type="match status" value="1"/>
</dbReference>
<comment type="caution">
    <text evidence="3">The sequence shown here is derived from an EMBL/GenBank/DDBJ whole genome shotgun (WGS) entry which is preliminary data.</text>
</comment>
<feature type="region of interest" description="Disordered" evidence="1">
    <location>
        <begin position="1"/>
        <end position="23"/>
    </location>
</feature>
<dbReference type="PROSITE" id="PS50181">
    <property type="entry name" value="FBOX"/>
    <property type="match status" value="1"/>
</dbReference>
<dbReference type="InterPro" id="IPR036047">
    <property type="entry name" value="F-box-like_dom_sf"/>
</dbReference>
<sequence>MENDDNSNSSGMEDDDNSNSINQFDGDENRILQQLLHTNISSKRKQLFWYDIRNFPDSLLIEILARLSVKSIFSFKSVCKHWQTLISHPSFCRFYYSILNSNAPSSSQPLRILDRYTYVPTLDELLNRLGTEVHSLSEFSVLFLSTPEDQQQYHQFRILAISNGLILCCWRAPTPFVYYICDPLTRLWITLPRRGPRYHDSFKEGLITKVNEDHMLTSYTVVRLEHLTSNYLNLETFSSETGKWICYKLPCPIPILWRQLACGPIYCYGALHWQVINDKGIHVMLAFDPYKDPKSVCLIPFPDDRDLKSEHNYMGTCQLCGESQGTLRYFEVAHDSTQLYLFTMWAMKHYEKGEWCCEFKVRRSDLHSNDLELSNWLLDGWFRPLSFHPLNPNVVYLQCMEPERIVSYNILNKRLDFASKPIDSSQLILWSTAIPFVLPKWPVLVPITTVKSKKRG</sequence>
<organism evidence="3 4">
    <name type="scientific">Lactuca virosa</name>
    <dbReference type="NCBI Taxonomy" id="75947"/>
    <lineage>
        <taxon>Eukaryota</taxon>
        <taxon>Viridiplantae</taxon>
        <taxon>Streptophyta</taxon>
        <taxon>Embryophyta</taxon>
        <taxon>Tracheophyta</taxon>
        <taxon>Spermatophyta</taxon>
        <taxon>Magnoliopsida</taxon>
        <taxon>eudicotyledons</taxon>
        <taxon>Gunneridae</taxon>
        <taxon>Pentapetalae</taxon>
        <taxon>asterids</taxon>
        <taxon>campanulids</taxon>
        <taxon>Asterales</taxon>
        <taxon>Asteraceae</taxon>
        <taxon>Cichorioideae</taxon>
        <taxon>Cichorieae</taxon>
        <taxon>Lactucinae</taxon>
        <taxon>Lactuca</taxon>
    </lineage>
</organism>
<dbReference type="CDD" id="cd22157">
    <property type="entry name" value="F-box_AtFBW1-like"/>
    <property type="match status" value="1"/>
</dbReference>
<dbReference type="Proteomes" id="UP001157418">
    <property type="component" value="Unassembled WGS sequence"/>
</dbReference>
<dbReference type="AlphaFoldDB" id="A0AAU9LP13"/>
<evidence type="ECO:0000313" key="4">
    <source>
        <dbReference type="Proteomes" id="UP001157418"/>
    </source>
</evidence>
<keyword evidence="4" id="KW-1185">Reference proteome</keyword>
<gene>
    <name evidence="3" type="ORF">LVIROSA_LOCUS5067</name>
</gene>
<dbReference type="EMBL" id="CAKMRJ010000017">
    <property type="protein sequence ID" value="CAH1417384.1"/>
    <property type="molecule type" value="Genomic_DNA"/>
</dbReference>
<dbReference type="Pfam" id="PF00646">
    <property type="entry name" value="F-box"/>
    <property type="match status" value="1"/>
</dbReference>
<dbReference type="InterPro" id="IPR055290">
    <property type="entry name" value="At3g26010-like"/>
</dbReference>
<accession>A0AAU9LP13</accession>
<reference evidence="3 4" key="1">
    <citation type="submission" date="2022-01" db="EMBL/GenBank/DDBJ databases">
        <authorList>
            <person name="Xiong W."/>
            <person name="Schranz E."/>
        </authorList>
    </citation>
    <scope>NUCLEOTIDE SEQUENCE [LARGE SCALE GENOMIC DNA]</scope>
</reference>
<proteinExistence type="predicted"/>
<feature type="compositionally biased region" description="Polar residues" evidence="1">
    <location>
        <begin position="1"/>
        <end position="11"/>
    </location>
</feature>
<evidence type="ECO:0000256" key="1">
    <source>
        <dbReference type="SAM" id="MobiDB-lite"/>
    </source>
</evidence>
<protein>
    <recommendedName>
        <fullName evidence="2">F-box domain-containing protein</fullName>
    </recommendedName>
</protein>
<dbReference type="InterPro" id="IPR056592">
    <property type="entry name" value="Beta-prop_At3g26010-like"/>
</dbReference>
<feature type="domain" description="F-box" evidence="2">
    <location>
        <begin position="49"/>
        <end position="98"/>
    </location>
</feature>
<dbReference type="PANTHER" id="PTHR35546">
    <property type="entry name" value="F-BOX PROTEIN INTERACTION DOMAIN PROTEIN-RELATED"/>
    <property type="match status" value="1"/>
</dbReference>